<name>A0A1X7UIZ3_AMPQE</name>
<dbReference type="InParanoid" id="A0A1X7UIZ3"/>
<protein>
    <submittedName>
        <fullName evidence="1">Uncharacterized protein</fullName>
    </submittedName>
</protein>
<dbReference type="OrthoDB" id="5977315at2759"/>
<dbReference type="EnsemblMetazoa" id="Aqu2.1.27945_001">
    <property type="protein sequence ID" value="Aqu2.1.27945_001"/>
    <property type="gene ID" value="Aqu2.1.27945"/>
</dbReference>
<accession>A0A1X7UIZ3</accession>
<sequence length="119" mass="13606">MLNTSGIYTGDGDEEQPLFVCQGSAFEDLVLGLTRWCTCGMINRKMIRYRQFGHVIRAEFQCQSCNGKEWWASSSLLGTRYLINQKIIQVFSCAGMLPSQYYHFCRLGLLGTLGKRYID</sequence>
<reference evidence="1" key="1">
    <citation type="submission" date="2017-05" db="UniProtKB">
        <authorList>
            <consortium name="EnsemblMetazoa"/>
        </authorList>
    </citation>
    <scope>IDENTIFICATION</scope>
</reference>
<proteinExistence type="predicted"/>
<dbReference type="AlphaFoldDB" id="A0A1X7UIZ3"/>
<organism evidence="1">
    <name type="scientific">Amphimedon queenslandica</name>
    <name type="common">Sponge</name>
    <dbReference type="NCBI Taxonomy" id="400682"/>
    <lineage>
        <taxon>Eukaryota</taxon>
        <taxon>Metazoa</taxon>
        <taxon>Porifera</taxon>
        <taxon>Demospongiae</taxon>
        <taxon>Heteroscleromorpha</taxon>
        <taxon>Haplosclerida</taxon>
        <taxon>Niphatidae</taxon>
        <taxon>Amphimedon</taxon>
    </lineage>
</organism>
<evidence type="ECO:0000313" key="1">
    <source>
        <dbReference type="EnsemblMetazoa" id="Aqu2.1.27945_001"/>
    </source>
</evidence>